<keyword evidence="3" id="KW-1185">Reference proteome</keyword>
<feature type="region of interest" description="Disordered" evidence="1">
    <location>
        <begin position="129"/>
        <end position="151"/>
    </location>
</feature>
<organism evidence="2 3">
    <name type="scientific">Scleroderma citrinum Foug A</name>
    <dbReference type="NCBI Taxonomy" id="1036808"/>
    <lineage>
        <taxon>Eukaryota</taxon>
        <taxon>Fungi</taxon>
        <taxon>Dikarya</taxon>
        <taxon>Basidiomycota</taxon>
        <taxon>Agaricomycotina</taxon>
        <taxon>Agaricomycetes</taxon>
        <taxon>Agaricomycetidae</taxon>
        <taxon>Boletales</taxon>
        <taxon>Sclerodermatineae</taxon>
        <taxon>Sclerodermataceae</taxon>
        <taxon>Scleroderma</taxon>
    </lineage>
</organism>
<feature type="compositionally biased region" description="Polar residues" evidence="1">
    <location>
        <begin position="199"/>
        <end position="210"/>
    </location>
</feature>
<protein>
    <submittedName>
        <fullName evidence="2">Uncharacterized protein</fullName>
    </submittedName>
</protein>
<feature type="region of interest" description="Disordered" evidence="1">
    <location>
        <begin position="430"/>
        <end position="451"/>
    </location>
</feature>
<feature type="compositionally biased region" description="Basic and acidic residues" evidence="1">
    <location>
        <begin position="432"/>
        <end position="448"/>
    </location>
</feature>
<proteinExistence type="predicted"/>
<feature type="compositionally biased region" description="Basic residues" evidence="1">
    <location>
        <begin position="610"/>
        <end position="626"/>
    </location>
</feature>
<dbReference type="HOGENOM" id="CLU_423446_0_0_1"/>
<gene>
    <name evidence="2" type="ORF">SCLCIDRAFT_914497</name>
</gene>
<feature type="region of interest" description="Disordered" evidence="1">
    <location>
        <begin position="179"/>
        <end position="212"/>
    </location>
</feature>
<feature type="region of interest" description="Disordered" evidence="1">
    <location>
        <begin position="600"/>
        <end position="647"/>
    </location>
</feature>
<dbReference type="Proteomes" id="UP000053989">
    <property type="component" value="Unassembled WGS sequence"/>
</dbReference>
<evidence type="ECO:0000313" key="3">
    <source>
        <dbReference type="Proteomes" id="UP000053989"/>
    </source>
</evidence>
<dbReference type="EMBL" id="KN822521">
    <property type="protein sequence ID" value="KIM50303.1"/>
    <property type="molecule type" value="Genomic_DNA"/>
</dbReference>
<accession>A0A0C2YKK5</accession>
<feature type="compositionally biased region" description="Basic and acidic residues" evidence="1">
    <location>
        <begin position="627"/>
        <end position="647"/>
    </location>
</feature>
<feature type="compositionally biased region" description="Polar residues" evidence="1">
    <location>
        <begin position="314"/>
        <end position="324"/>
    </location>
</feature>
<dbReference type="AlphaFoldDB" id="A0A0C2YKK5"/>
<sequence length="647" mass="70646">MTGNDPIPSARTQPINAVKHQRMSTRYIPLPIGRANTNMQRSNGHPKPKIHLPRQHRLPLDGEKYGVTTNGYTPSSSGQSMPQKHIHTPDEPGELVTVSIESEKPSSGEIPRVCLASVCWHMDNVNGPRNGADASKGRTDESRAQADVSNTPNKAETLIVSYGDEPDTYLSVRDANRTVDETDGPESHTDALSGHGDAPTTSNGAGTTWISHGEGASTYLGARDAKRDVDETDGLGGHADTSNGQADSLYAANETATPANAPEHVRMRQNHLRTPDLPAGSATSRSDATDGFRNCADRSNACTHVQSIVHETETAANPSKTVSIRQIEPKPPDIPDSTANRTLDESDSLTSHADRLDVDADVQNGANKMETPADEAETISMRRIEPKPPQSLTMGANGCANKTDRSSHHPGTLNMRMQAITPADEVGNIRTRQIDPKTRNSPHTRETATPESTYQWKRVSLRGIDIYVPWNVPIDRTSRKFVLGRVEGGVEAIAPSIDGGDVKERACNRNGDDGDVNNTTSGGSVDSIRVEAARLAEESQPMHYSRRMRDQDLPVSSGPSTYSADHLYEPARHQCRHGRLKVEATKVSQMQKCKTAYQERARAAQPRGNAPKRRYGVHRPRHRCGKLKIERLNDKNTTTREHLQSAP</sequence>
<feature type="region of interest" description="Disordered" evidence="1">
    <location>
        <begin position="538"/>
        <end position="560"/>
    </location>
</feature>
<feature type="compositionally biased region" description="Basic and acidic residues" evidence="1">
    <location>
        <begin position="179"/>
        <end position="189"/>
    </location>
</feature>
<reference evidence="2 3" key="1">
    <citation type="submission" date="2014-04" db="EMBL/GenBank/DDBJ databases">
        <authorList>
            <consortium name="DOE Joint Genome Institute"/>
            <person name="Kuo A."/>
            <person name="Kohler A."/>
            <person name="Nagy L.G."/>
            <person name="Floudas D."/>
            <person name="Copeland A."/>
            <person name="Barry K.W."/>
            <person name="Cichocki N."/>
            <person name="Veneault-Fourrey C."/>
            <person name="LaButti K."/>
            <person name="Lindquist E.A."/>
            <person name="Lipzen A."/>
            <person name="Lundell T."/>
            <person name="Morin E."/>
            <person name="Murat C."/>
            <person name="Sun H."/>
            <person name="Tunlid A."/>
            <person name="Henrissat B."/>
            <person name="Grigoriev I.V."/>
            <person name="Hibbett D.S."/>
            <person name="Martin F."/>
            <person name="Nordberg H.P."/>
            <person name="Cantor M.N."/>
            <person name="Hua S.X."/>
        </authorList>
    </citation>
    <scope>NUCLEOTIDE SEQUENCE [LARGE SCALE GENOMIC DNA]</scope>
    <source>
        <strain evidence="2 3">Foug A</strain>
    </source>
</reference>
<evidence type="ECO:0000313" key="2">
    <source>
        <dbReference type="EMBL" id="KIM50303.1"/>
    </source>
</evidence>
<feature type="compositionally biased region" description="Basic and acidic residues" evidence="1">
    <location>
        <begin position="135"/>
        <end position="144"/>
    </location>
</feature>
<dbReference type="InParanoid" id="A0A0C2YKK5"/>
<reference evidence="3" key="2">
    <citation type="submission" date="2015-01" db="EMBL/GenBank/DDBJ databases">
        <title>Evolutionary Origins and Diversification of the Mycorrhizal Mutualists.</title>
        <authorList>
            <consortium name="DOE Joint Genome Institute"/>
            <consortium name="Mycorrhizal Genomics Consortium"/>
            <person name="Kohler A."/>
            <person name="Kuo A."/>
            <person name="Nagy L.G."/>
            <person name="Floudas D."/>
            <person name="Copeland A."/>
            <person name="Barry K.W."/>
            <person name="Cichocki N."/>
            <person name="Veneault-Fourrey C."/>
            <person name="LaButti K."/>
            <person name="Lindquist E.A."/>
            <person name="Lipzen A."/>
            <person name="Lundell T."/>
            <person name="Morin E."/>
            <person name="Murat C."/>
            <person name="Riley R."/>
            <person name="Ohm R."/>
            <person name="Sun H."/>
            <person name="Tunlid A."/>
            <person name="Henrissat B."/>
            <person name="Grigoriev I.V."/>
            <person name="Hibbett D.S."/>
            <person name="Martin F."/>
        </authorList>
    </citation>
    <scope>NUCLEOTIDE SEQUENCE [LARGE SCALE GENOMIC DNA]</scope>
    <source>
        <strain evidence="3">Foug A</strain>
    </source>
</reference>
<evidence type="ECO:0000256" key="1">
    <source>
        <dbReference type="SAM" id="MobiDB-lite"/>
    </source>
</evidence>
<name>A0A0C2YKK5_9AGAM</name>
<feature type="region of interest" description="Disordered" evidence="1">
    <location>
        <begin position="314"/>
        <end position="412"/>
    </location>
</feature>